<gene>
    <name evidence="3" type="ORF">HNR21_003639</name>
</gene>
<accession>A0A7W3R9H1</accession>
<dbReference type="Pfam" id="PF25835">
    <property type="entry name" value="Fn3_SaeA_5th"/>
    <property type="match status" value="1"/>
</dbReference>
<comment type="caution">
    <text evidence="3">The sequence shown here is derived from an EMBL/GenBank/DDBJ whole genome shotgun (WGS) entry which is preliminary data.</text>
</comment>
<reference evidence="3 4" key="1">
    <citation type="submission" date="2020-08" db="EMBL/GenBank/DDBJ databases">
        <title>Sequencing the genomes of 1000 actinobacteria strains.</title>
        <authorList>
            <person name="Klenk H.-P."/>
        </authorList>
    </citation>
    <scope>NUCLEOTIDE SEQUENCE [LARGE SCALE GENOMIC DNA]</scope>
    <source>
        <strain evidence="3 4">DSM 45823</strain>
    </source>
</reference>
<dbReference type="AlphaFoldDB" id="A0A7W3R9H1"/>
<dbReference type="RefSeq" id="WP_119731060.1">
    <property type="nucleotide sequence ID" value="NZ_JACJII010000001.1"/>
</dbReference>
<proteinExistence type="predicted"/>
<organism evidence="3 4">
    <name type="scientific">Thermomonospora cellulosilytica</name>
    <dbReference type="NCBI Taxonomy" id="1411118"/>
    <lineage>
        <taxon>Bacteria</taxon>
        <taxon>Bacillati</taxon>
        <taxon>Actinomycetota</taxon>
        <taxon>Actinomycetes</taxon>
        <taxon>Streptosporangiales</taxon>
        <taxon>Thermomonosporaceae</taxon>
        <taxon>Thermomonospora</taxon>
    </lineage>
</organism>
<feature type="domain" description="SaeA fourth Fn3-like" evidence="2">
    <location>
        <begin position="683"/>
        <end position="756"/>
    </location>
</feature>
<feature type="region of interest" description="Disordered" evidence="1">
    <location>
        <begin position="434"/>
        <end position="455"/>
    </location>
</feature>
<dbReference type="InterPro" id="IPR058694">
    <property type="entry name" value="Fn3_SaeA_4th"/>
</dbReference>
<keyword evidence="4" id="KW-1185">Reference proteome</keyword>
<dbReference type="EMBL" id="JACJII010000001">
    <property type="protein sequence ID" value="MBA9004757.1"/>
    <property type="molecule type" value="Genomic_DNA"/>
</dbReference>
<feature type="region of interest" description="Disordered" evidence="1">
    <location>
        <begin position="1"/>
        <end position="25"/>
    </location>
</feature>
<evidence type="ECO:0000313" key="3">
    <source>
        <dbReference type="EMBL" id="MBA9004757.1"/>
    </source>
</evidence>
<sequence>MSTSFDEEYKRDVLEPARAAGDQPPEDLRLRYRLEDPLAPARVAERVRQVRQCWRRCRGQLKYRKLIDRLEAEHRELAPLFAAAERGDLGPLNERLRGGAERDARRLADARARLADAAGALRAVTPGELEELARAAGVGRAELERAAAAERITVREPDRLPSSPPYAGYRKVREALDVLGHRHLAEFLFGEAPAGPMRVLGGFAAPGVPAGPRTLPEAVRAASQRWARRTRDSSTTHAGTVLAALRSAPPDDLICYDVVARLRERHRQRASEQALLRHAVEELGIDPADARRLVFAVLREGGPGGGPADRLRALLDAGEVYAAAVLADALDEAGEEDDEAELLADEARRRVAAAVRLRDAAAGQTDPDRAWVMLADALELVRDLPGAPDLQRRLPPHPVPRVTAAAEDTGVRISWAPSPSTVGEIGYEVVRQRGRAPEGPGDGDPIPAGESGAVDPRPPVNVPLYYGVAARRGNAAAPIACCGPVVVRPEPQAVELVAGDGAVTGRWQVPPGAARVQVTRDGSLVPAERDGFREEVPNGVAHHYLISAVYVDAEGREVVTPGVAVTVTPQAPPQPVHDLAIETDPADPHRVLASFGQPATGTVEFVLLEEPPPWPPGTLLPVAEVRTAARRVPDTPTSRGLALRPGGGGWLLAVTVAGQTAAIGACHRHVNLPPPAGLVAERRGGELHVGFDWPEGVTEVEVTVRDGTDERRTVLSRAAYEAGGGVRLPVPPDRAVTVAVAAAGMRQGRRLVGPAVETAVAARARVRYDLERSGPPWRRSLTVRLTAPQPVRVARLALVRRPGTVMPQRPGDGEELGSWEAVPVPGEVSVPAPAGTGPYWLRCFADDDAIELVDPPVRRLEHKR</sequence>
<evidence type="ECO:0000259" key="2">
    <source>
        <dbReference type="Pfam" id="PF25835"/>
    </source>
</evidence>
<protein>
    <recommendedName>
        <fullName evidence="2">SaeA fourth Fn3-like domain-containing protein</fullName>
    </recommendedName>
</protein>
<name>A0A7W3R9H1_9ACTN</name>
<dbReference type="Proteomes" id="UP000539313">
    <property type="component" value="Unassembled WGS sequence"/>
</dbReference>
<evidence type="ECO:0000313" key="4">
    <source>
        <dbReference type="Proteomes" id="UP000539313"/>
    </source>
</evidence>
<evidence type="ECO:0000256" key="1">
    <source>
        <dbReference type="SAM" id="MobiDB-lite"/>
    </source>
</evidence>